<feature type="domain" description="NADP-dependent oxidoreductase" evidence="1">
    <location>
        <begin position="2"/>
        <end position="293"/>
    </location>
</feature>
<evidence type="ECO:0000313" key="2">
    <source>
        <dbReference type="EMBL" id="UXX78442.1"/>
    </source>
</evidence>
<dbReference type="InterPro" id="IPR036812">
    <property type="entry name" value="NAD(P)_OxRdtase_dom_sf"/>
</dbReference>
<organism evidence="2 3">
    <name type="scientific">Reichenbachiella carrageenanivorans</name>
    <dbReference type="NCBI Taxonomy" id="2979869"/>
    <lineage>
        <taxon>Bacteria</taxon>
        <taxon>Pseudomonadati</taxon>
        <taxon>Bacteroidota</taxon>
        <taxon>Cytophagia</taxon>
        <taxon>Cytophagales</taxon>
        <taxon>Reichenbachiellaceae</taxon>
        <taxon>Reichenbachiella</taxon>
    </lineage>
</organism>
<dbReference type="EMBL" id="CP106735">
    <property type="protein sequence ID" value="UXX78442.1"/>
    <property type="molecule type" value="Genomic_DNA"/>
</dbReference>
<dbReference type="Pfam" id="PF00248">
    <property type="entry name" value="Aldo_ket_red"/>
    <property type="match status" value="1"/>
</dbReference>
<keyword evidence="3" id="KW-1185">Reference proteome</keyword>
<dbReference type="InterPro" id="IPR053135">
    <property type="entry name" value="AKR2_Oxidoreductase"/>
</dbReference>
<name>A0ABY6CX01_9BACT</name>
<protein>
    <submittedName>
        <fullName evidence="2">Aldo/keto reductase</fullName>
    </submittedName>
</protein>
<sequence>MKIGLGTAAIGRPQYINIKPSPTTSFELEAFRQAGLHTLDEAYAAGIRYFDTAPGYGMAEQLLIDWLERQEDLEIEIATKWGYEYVANFDPNAEIHELKNHSLAQLEKQWKSSKALSPRLTTLQIHSATFDTGVLDDESVLQRLAELKVEHQLVIGLSCTGDNQVDVLKYALDIQVEDQQLFDVYQVTYNILDQSLASIISELEDKRVVIKEGLANGRLFRNENYSNYHRLYDRLEQMAEQYDVGIDAVALRFCLDTVDPFMVLSGAANAKQLRENLKANTFQLTQDEIAELKVFSQSPKAYWAERKQLSWQ</sequence>
<gene>
    <name evidence="2" type="ORF">N7E81_13860</name>
</gene>
<evidence type="ECO:0000313" key="3">
    <source>
        <dbReference type="Proteomes" id="UP001062165"/>
    </source>
</evidence>
<dbReference type="SUPFAM" id="SSF51430">
    <property type="entry name" value="NAD(P)-linked oxidoreductase"/>
    <property type="match status" value="1"/>
</dbReference>
<accession>A0ABY6CX01</accession>
<dbReference type="RefSeq" id="WP_263050187.1">
    <property type="nucleotide sequence ID" value="NZ_CP106735.1"/>
</dbReference>
<dbReference type="PANTHER" id="PTHR43312">
    <property type="entry name" value="D-THREO-ALDOSE 1-DEHYDROGENASE"/>
    <property type="match status" value="1"/>
</dbReference>
<dbReference type="InterPro" id="IPR023210">
    <property type="entry name" value="NADP_OxRdtase_dom"/>
</dbReference>
<reference evidence="2" key="1">
    <citation type="submission" date="2022-10" db="EMBL/GenBank/DDBJ databases">
        <title>Comparative genomics and taxonomic characterization of three novel marine species of genus Reichenbachiella exhibiting antioxidant and polysaccharide degradation activities.</title>
        <authorList>
            <person name="Muhammad N."/>
            <person name="Lee Y.-J."/>
            <person name="Ko J."/>
            <person name="Kim S.-G."/>
        </authorList>
    </citation>
    <scope>NUCLEOTIDE SEQUENCE</scope>
    <source>
        <strain evidence="2">Wsw4-B4</strain>
    </source>
</reference>
<dbReference type="Gene3D" id="3.20.20.100">
    <property type="entry name" value="NADP-dependent oxidoreductase domain"/>
    <property type="match status" value="1"/>
</dbReference>
<dbReference type="PANTHER" id="PTHR43312:SF1">
    <property type="entry name" value="NADP-DEPENDENT OXIDOREDUCTASE DOMAIN-CONTAINING PROTEIN"/>
    <property type="match status" value="1"/>
</dbReference>
<evidence type="ECO:0000259" key="1">
    <source>
        <dbReference type="Pfam" id="PF00248"/>
    </source>
</evidence>
<dbReference type="Proteomes" id="UP001062165">
    <property type="component" value="Chromosome"/>
</dbReference>
<proteinExistence type="predicted"/>